<evidence type="ECO:0000256" key="6">
    <source>
        <dbReference type="SAM" id="MobiDB-lite"/>
    </source>
</evidence>
<dbReference type="GO" id="GO:0015179">
    <property type="term" value="F:L-amino acid transmembrane transporter activity"/>
    <property type="evidence" value="ECO:0007669"/>
    <property type="project" value="TreeGrafter"/>
</dbReference>
<keyword evidence="5 7" id="KW-0472">Membrane</keyword>
<dbReference type="AlphaFoldDB" id="A0AAD6HPR2"/>
<dbReference type="Pfam" id="PF01490">
    <property type="entry name" value="Aa_trans"/>
    <property type="match status" value="1"/>
</dbReference>
<feature type="transmembrane region" description="Helical" evidence="7">
    <location>
        <begin position="242"/>
        <end position="264"/>
    </location>
</feature>
<evidence type="ECO:0000256" key="5">
    <source>
        <dbReference type="ARBA" id="ARBA00023136"/>
    </source>
</evidence>
<comment type="caution">
    <text evidence="9">The sequence shown here is derived from an EMBL/GenBank/DDBJ whole genome shotgun (WGS) entry which is preliminary data.</text>
</comment>
<dbReference type="PANTHER" id="PTHR22950:SF683">
    <property type="entry name" value="AMINO ACID TRANSPORTER (EUROFUNG)"/>
    <property type="match status" value="1"/>
</dbReference>
<feature type="transmembrane region" description="Helical" evidence="7">
    <location>
        <begin position="315"/>
        <end position="335"/>
    </location>
</feature>
<evidence type="ECO:0000259" key="8">
    <source>
        <dbReference type="Pfam" id="PF01490"/>
    </source>
</evidence>
<comment type="similarity">
    <text evidence="2">Belongs to the amino acid/polyamine transporter 2 family.</text>
</comment>
<evidence type="ECO:0000313" key="9">
    <source>
        <dbReference type="EMBL" id="KAJ5728374.1"/>
    </source>
</evidence>
<sequence length="426" mass="45619">MNEKNSKDTEAIRPQATYDTTTQPGDVQAGELKDHQSNYDAVFGEITEDGPNFRSMGWLGAIALMLKTQIGLGVLSIPSVFNTLGTVPGSILLCVVTGIATWTSYMVGIFKLNHRAVYGIDDAVGLMFGRVGREVYGTIFWLYWIFNGGSGILSLSIGLNAVSTHAACNAVFVVISALIGFAFTSIRTLGRITFLAWVGLACILTAVLTVTVAVGVQDGPSTAPQGWTSDYKLVSSLSFSDGVSAVSTLIFACSATPAYFSVFAEMQNPQLFTRALVISQFASTMVYLVVVVVVSYCGYMVASPALGAAGPLIKIIAYGISLPGLIASTAIFLHYPSKYVFVRVLRGSVHLTSNSVIHWMTWLGCTGGCTIVSYIIASGIPVFSDLVSLIGALLGFALAYQPTGCMWFNDNWRRADKDWKWVGLAC</sequence>
<proteinExistence type="inferred from homology"/>
<dbReference type="GO" id="GO:0016020">
    <property type="term" value="C:membrane"/>
    <property type="evidence" value="ECO:0007669"/>
    <property type="project" value="UniProtKB-SubCell"/>
</dbReference>
<feature type="transmembrane region" description="Helical" evidence="7">
    <location>
        <begin position="386"/>
        <end position="408"/>
    </location>
</feature>
<feature type="transmembrane region" description="Helical" evidence="7">
    <location>
        <begin position="356"/>
        <end position="380"/>
    </location>
</feature>
<evidence type="ECO:0000313" key="10">
    <source>
        <dbReference type="Proteomes" id="UP001215712"/>
    </source>
</evidence>
<feature type="transmembrane region" description="Helical" evidence="7">
    <location>
        <begin position="87"/>
        <end position="110"/>
    </location>
</feature>
<dbReference type="Proteomes" id="UP001215712">
    <property type="component" value="Unassembled WGS sequence"/>
</dbReference>
<feature type="domain" description="Amino acid transporter transmembrane" evidence="8">
    <location>
        <begin position="56"/>
        <end position="402"/>
    </location>
</feature>
<evidence type="ECO:0000256" key="1">
    <source>
        <dbReference type="ARBA" id="ARBA00004141"/>
    </source>
</evidence>
<keyword evidence="10" id="KW-1185">Reference proteome</keyword>
<evidence type="ECO:0000256" key="7">
    <source>
        <dbReference type="SAM" id="Phobius"/>
    </source>
</evidence>
<dbReference type="EMBL" id="JAQJAN010000005">
    <property type="protein sequence ID" value="KAJ5728374.1"/>
    <property type="molecule type" value="Genomic_DNA"/>
</dbReference>
<feature type="compositionally biased region" description="Basic and acidic residues" evidence="6">
    <location>
        <begin position="1"/>
        <end position="11"/>
    </location>
</feature>
<protein>
    <recommendedName>
        <fullName evidence="8">Amino acid transporter transmembrane domain-containing protein</fullName>
    </recommendedName>
</protein>
<evidence type="ECO:0000256" key="3">
    <source>
        <dbReference type="ARBA" id="ARBA00022692"/>
    </source>
</evidence>
<feature type="transmembrane region" description="Helical" evidence="7">
    <location>
        <begin position="135"/>
        <end position="157"/>
    </location>
</feature>
<name>A0AAD6HPR2_9EURO</name>
<keyword evidence="3 7" id="KW-0812">Transmembrane</keyword>
<accession>A0AAD6HPR2</accession>
<feature type="transmembrane region" description="Helical" evidence="7">
    <location>
        <begin position="285"/>
        <end position="309"/>
    </location>
</feature>
<feature type="transmembrane region" description="Helical" evidence="7">
    <location>
        <begin position="163"/>
        <end position="183"/>
    </location>
</feature>
<feature type="region of interest" description="Disordered" evidence="6">
    <location>
        <begin position="1"/>
        <end position="30"/>
    </location>
</feature>
<evidence type="ECO:0000256" key="4">
    <source>
        <dbReference type="ARBA" id="ARBA00022989"/>
    </source>
</evidence>
<reference evidence="9" key="1">
    <citation type="journal article" date="2023" name="IMA Fungus">
        <title>Comparative genomic study of the Penicillium genus elucidates a diverse pangenome and 15 lateral gene transfer events.</title>
        <authorList>
            <person name="Petersen C."/>
            <person name="Sorensen T."/>
            <person name="Nielsen M.R."/>
            <person name="Sondergaard T.E."/>
            <person name="Sorensen J.L."/>
            <person name="Fitzpatrick D.A."/>
            <person name="Frisvad J.C."/>
            <person name="Nielsen K.L."/>
        </authorList>
    </citation>
    <scope>NUCLEOTIDE SEQUENCE</scope>
    <source>
        <strain evidence="9">IBT 17514</strain>
    </source>
</reference>
<organism evidence="9 10">
    <name type="scientific">Penicillium malachiteum</name>
    <dbReference type="NCBI Taxonomy" id="1324776"/>
    <lineage>
        <taxon>Eukaryota</taxon>
        <taxon>Fungi</taxon>
        <taxon>Dikarya</taxon>
        <taxon>Ascomycota</taxon>
        <taxon>Pezizomycotina</taxon>
        <taxon>Eurotiomycetes</taxon>
        <taxon>Eurotiomycetidae</taxon>
        <taxon>Eurotiales</taxon>
        <taxon>Aspergillaceae</taxon>
        <taxon>Penicillium</taxon>
    </lineage>
</organism>
<reference evidence="9" key="2">
    <citation type="submission" date="2023-01" db="EMBL/GenBank/DDBJ databases">
        <authorList>
            <person name="Petersen C."/>
        </authorList>
    </citation>
    <scope>NUCLEOTIDE SEQUENCE</scope>
    <source>
        <strain evidence="9">IBT 17514</strain>
    </source>
</reference>
<keyword evidence="4 7" id="KW-1133">Transmembrane helix</keyword>
<dbReference type="PANTHER" id="PTHR22950">
    <property type="entry name" value="AMINO ACID TRANSPORTER"/>
    <property type="match status" value="1"/>
</dbReference>
<gene>
    <name evidence="9" type="ORF">N7493_004704</name>
</gene>
<feature type="transmembrane region" description="Helical" evidence="7">
    <location>
        <begin position="58"/>
        <end position="81"/>
    </location>
</feature>
<feature type="transmembrane region" description="Helical" evidence="7">
    <location>
        <begin position="195"/>
        <end position="216"/>
    </location>
</feature>
<evidence type="ECO:0000256" key="2">
    <source>
        <dbReference type="ARBA" id="ARBA00008066"/>
    </source>
</evidence>
<comment type="subcellular location">
    <subcellularLocation>
        <location evidence="1">Membrane</location>
        <topology evidence="1">Multi-pass membrane protein</topology>
    </subcellularLocation>
</comment>
<dbReference type="InterPro" id="IPR013057">
    <property type="entry name" value="AA_transpt_TM"/>
</dbReference>